<dbReference type="Gene3D" id="3.80.10.10">
    <property type="entry name" value="Ribonuclease Inhibitor"/>
    <property type="match status" value="1"/>
</dbReference>
<proteinExistence type="predicted"/>
<comment type="caution">
    <text evidence="1">The sequence shown here is derived from an EMBL/GenBank/DDBJ whole genome shotgun (WGS) entry which is preliminary data.</text>
</comment>
<evidence type="ECO:0000313" key="1">
    <source>
        <dbReference type="EMBL" id="ORY17064.1"/>
    </source>
</evidence>
<dbReference type="InterPro" id="IPR032675">
    <property type="entry name" value="LRR_dom_sf"/>
</dbReference>
<sequence>MPSLSDLSAELKLAIIEQLEPLEEILVAEERQEKEEAEQGIEEGDRSRNWPLLNLSCTCKLLRILCAPYVFKWLVLADNEKSATSIQAVGKNIAYAECVRSLRFKTNAGANTSRWRVPSEDDPKKDLTPCVESVLGGLKVFPNLEHLGIRLLVDTSDWEMYPDSDEDDWDDWACVKAAEANEPWRALMQRTYAAIARNHDHGALKHLEIVDMVAKPVSSWEGDGFKELLQKLESFTVSLMGGDNGAGWCMNTNEWYTTNVGRFCGLFLGNMPNLKHLSLTASEEGPVGLEGFRHVPLPLETLTAPLQSLILTHNFVSASLAEFIARQGRTLERIQLKECYSGANCSLAENAITWTGFFGIVARAAPPALVSFEVSPIQVMLDMEYSHMNKEEGVRVMKALQQDPEKHLFAYNTLDDKYGMLFQDDETMIQSYDRGEDQAAFDRLMEVVRGNVARKNGE</sequence>
<name>A0A1Y2A3L7_9PLEO</name>
<gene>
    <name evidence="1" type="ORF">BCR34DRAFT_597156</name>
</gene>
<accession>A0A1Y2A3L7</accession>
<protein>
    <recommendedName>
        <fullName evidence="3">F-box domain-containing protein</fullName>
    </recommendedName>
</protein>
<dbReference type="AlphaFoldDB" id="A0A1Y2A3L7"/>
<organism evidence="1 2">
    <name type="scientific">Clohesyomyces aquaticus</name>
    <dbReference type="NCBI Taxonomy" id="1231657"/>
    <lineage>
        <taxon>Eukaryota</taxon>
        <taxon>Fungi</taxon>
        <taxon>Dikarya</taxon>
        <taxon>Ascomycota</taxon>
        <taxon>Pezizomycotina</taxon>
        <taxon>Dothideomycetes</taxon>
        <taxon>Pleosporomycetidae</taxon>
        <taxon>Pleosporales</taxon>
        <taxon>Lindgomycetaceae</taxon>
        <taxon>Clohesyomyces</taxon>
    </lineage>
</organism>
<dbReference type="SUPFAM" id="SSF52047">
    <property type="entry name" value="RNI-like"/>
    <property type="match status" value="1"/>
</dbReference>
<reference evidence="1 2" key="1">
    <citation type="submission" date="2016-07" db="EMBL/GenBank/DDBJ databases">
        <title>Pervasive Adenine N6-methylation of Active Genes in Fungi.</title>
        <authorList>
            <consortium name="DOE Joint Genome Institute"/>
            <person name="Mondo S.J."/>
            <person name="Dannebaum R.O."/>
            <person name="Kuo R.C."/>
            <person name="Labutti K."/>
            <person name="Haridas S."/>
            <person name="Kuo A."/>
            <person name="Salamov A."/>
            <person name="Ahrendt S.R."/>
            <person name="Lipzen A."/>
            <person name="Sullivan W."/>
            <person name="Andreopoulos W.B."/>
            <person name="Clum A."/>
            <person name="Lindquist E."/>
            <person name="Daum C."/>
            <person name="Ramamoorthy G.K."/>
            <person name="Gryganskyi A."/>
            <person name="Culley D."/>
            <person name="Magnuson J.K."/>
            <person name="James T.Y."/>
            <person name="O'Malley M.A."/>
            <person name="Stajich J.E."/>
            <person name="Spatafora J.W."/>
            <person name="Visel A."/>
            <person name="Grigoriev I.V."/>
        </authorList>
    </citation>
    <scope>NUCLEOTIDE SEQUENCE [LARGE SCALE GENOMIC DNA]</scope>
    <source>
        <strain evidence="1 2">CBS 115471</strain>
    </source>
</reference>
<keyword evidence="2" id="KW-1185">Reference proteome</keyword>
<dbReference type="Proteomes" id="UP000193144">
    <property type="component" value="Unassembled WGS sequence"/>
</dbReference>
<evidence type="ECO:0008006" key="3">
    <source>
        <dbReference type="Google" id="ProtNLM"/>
    </source>
</evidence>
<dbReference type="OrthoDB" id="5410873at2759"/>
<evidence type="ECO:0000313" key="2">
    <source>
        <dbReference type="Proteomes" id="UP000193144"/>
    </source>
</evidence>
<dbReference type="EMBL" id="MCFA01000014">
    <property type="protein sequence ID" value="ORY17064.1"/>
    <property type="molecule type" value="Genomic_DNA"/>
</dbReference>